<dbReference type="InterPro" id="IPR015424">
    <property type="entry name" value="PyrdxlP-dep_Trfase"/>
</dbReference>
<reference evidence="4 5" key="1">
    <citation type="submission" date="2024-10" db="EMBL/GenBank/DDBJ databases">
        <title>The Natural Products Discovery Center: Release of the First 8490 Sequenced Strains for Exploring Actinobacteria Biosynthetic Diversity.</title>
        <authorList>
            <person name="Kalkreuter E."/>
            <person name="Kautsar S.A."/>
            <person name="Yang D."/>
            <person name="Bader C.D."/>
            <person name="Teijaro C.N."/>
            <person name="Fluegel L."/>
            <person name="Davis C.M."/>
            <person name="Simpson J.R."/>
            <person name="Lauterbach L."/>
            <person name="Steele A.D."/>
            <person name="Gui C."/>
            <person name="Meng S."/>
            <person name="Li G."/>
            <person name="Viehrig K."/>
            <person name="Ye F."/>
            <person name="Su P."/>
            <person name="Kiefer A.F."/>
            <person name="Nichols A."/>
            <person name="Cepeda A.J."/>
            <person name="Yan W."/>
            <person name="Fan B."/>
            <person name="Jiang Y."/>
            <person name="Adhikari A."/>
            <person name="Zheng C.-J."/>
            <person name="Schuster L."/>
            <person name="Cowan T.M."/>
            <person name="Smanski M.J."/>
            <person name="Chevrette M.G."/>
            <person name="De Carvalho L.P.S."/>
            <person name="Shen B."/>
        </authorList>
    </citation>
    <scope>NUCLEOTIDE SEQUENCE [LARGE SCALE GENOMIC DNA]</scope>
    <source>
        <strain evidence="4 5">NPDC002593</strain>
    </source>
</reference>
<gene>
    <name evidence="4" type="ORF">ACFYXQ_24365</name>
</gene>
<dbReference type="SUPFAM" id="SSF53383">
    <property type="entry name" value="PLP-dependent transferases"/>
    <property type="match status" value="1"/>
</dbReference>
<sequence>MTTIDSARQIGDRFYQSRLDEASVLDQRYVLVRADNATLHLLDGDGGSHRCIDFMSAYAAVNFGHRNPEIERALARSSDLTGLFHGPAAETVARWLCNQLPEPDSRRVLYQVGGSFAVAAALALARRTRLGRVMSIDGGFHGLGVDTAALTTVQRRFSLHDTGFADLLAPEVIHLTPGIVPRDWNGVSCLIYEPVQGANGYVPLDRGWLEEVTASAASAGVVTVADEIQCGFFRHGVFSPSAAWGLDPDIVLFSKSLTNGMYPLSAVVYKRFLEAGADPMYLAHTFQTGTLGPAAAYEVTRYIDDHDVAGMGAAVGARLKELADRLEAADLARAVYTIGPALSFEPTVVSSGELVRRAFADGALVFSGGRHGERIRIAPPLTIPDAQLVEGIEVVWSAAGGATARSENRVQPS</sequence>
<dbReference type="RefSeq" id="WP_387405056.1">
    <property type="nucleotide sequence ID" value="NZ_JBIAQY010000008.1"/>
</dbReference>
<evidence type="ECO:0000256" key="3">
    <source>
        <dbReference type="RuleBase" id="RU003560"/>
    </source>
</evidence>
<organism evidence="4 5">
    <name type="scientific">Nocardia jiangxiensis</name>
    <dbReference type="NCBI Taxonomy" id="282685"/>
    <lineage>
        <taxon>Bacteria</taxon>
        <taxon>Bacillati</taxon>
        <taxon>Actinomycetota</taxon>
        <taxon>Actinomycetes</taxon>
        <taxon>Mycobacteriales</taxon>
        <taxon>Nocardiaceae</taxon>
        <taxon>Nocardia</taxon>
    </lineage>
</organism>
<dbReference type="InterPro" id="IPR015421">
    <property type="entry name" value="PyrdxlP-dep_Trfase_major"/>
</dbReference>
<evidence type="ECO:0000256" key="1">
    <source>
        <dbReference type="ARBA" id="ARBA00001933"/>
    </source>
</evidence>
<dbReference type="Pfam" id="PF00202">
    <property type="entry name" value="Aminotran_3"/>
    <property type="match status" value="1"/>
</dbReference>
<evidence type="ECO:0000313" key="4">
    <source>
        <dbReference type="EMBL" id="MFF3570923.1"/>
    </source>
</evidence>
<dbReference type="InterPro" id="IPR050103">
    <property type="entry name" value="Class-III_PLP-dep_AT"/>
</dbReference>
<keyword evidence="5" id="KW-1185">Reference proteome</keyword>
<dbReference type="InterPro" id="IPR005814">
    <property type="entry name" value="Aminotrans_3"/>
</dbReference>
<keyword evidence="4" id="KW-0808">Transferase</keyword>
<proteinExistence type="inferred from homology"/>
<evidence type="ECO:0000313" key="5">
    <source>
        <dbReference type="Proteomes" id="UP001601992"/>
    </source>
</evidence>
<dbReference type="PANTHER" id="PTHR11986">
    <property type="entry name" value="AMINOTRANSFERASE CLASS III"/>
    <property type="match status" value="1"/>
</dbReference>
<protein>
    <submittedName>
        <fullName evidence="4">Aminotransferase class III-fold pyridoxal phosphate-dependent enzyme</fullName>
    </submittedName>
</protein>
<dbReference type="Gene3D" id="3.90.1150.10">
    <property type="entry name" value="Aspartate Aminotransferase, domain 1"/>
    <property type="match status" value="1"/>
</dbReference>
<dbReference type="GO" id="GO:0008483">
    <property type="term" value="F:transaminase activity"/>
    <property type="evidence" value="ECO:0007669"/>
    <property type="project" value="UniProtKB-KW"/>
</dbReference>
<dbReference type="Proteomes" id="UP001601992">
    <property type="component" value="Unassembled WGS sequence"/>
</dbReference>
<accession>A0ABW6S5S0</accession>
<keyword evidence="4" id="KW-0032">Aminotransferase</keyword>
<comment type="similarity">
    <text evidence="3">Belongs to the class-III pyridoxal-phosphate-dependent aminotransferase family.</text>
</comment>
<dbReference type="InterPro" id="IPR015422">
    <property type="entry name" value="PyrdxlP-dep_Trfase_small"/>
</dbReference>
<evidence type="ECO:0000256" key="2">
    <source>
        <dbReference type="ARBA" id="ARBA00022898"/>
    </source>
</evidence>
<dbReference type="Gene3D" id="3.40.640.10">
    <property type="entry name" value="Type I PLP-dependent aspartate aminotransferase-like (Major domain)"/>
    <property type="match status" value="1"/>
</dbReference>
<name>A0ABW6S5S0_9NOCA</name>
<comment type="caution">
    <text evidence="4">The sequence shown here is derived from an EMBL/GenBank/DDBJ whole genome shotgun (WGS) entry which is preliminary data.</text>
</comment>
<comment type="cofactor">
    <cofactor evidence="1">
        <name>pyridoxal 5'-phosphate</name>
        <dbReference type="ChEBI" id="CHEBI:597326"/>
    </cofactor>
</comment>
<dbReference type="EMBL" id="JBIAQY010000008">
    <property type="protein sequence ID" value="MFF3570923.1"/>
    <property type="molecule type" value="Genomic_DNA"/>
</dbReference>
<keyword evidence="2 3" id="KW-0663">Pyridoxal phosphate</keyword>